<evidence type="ECO:0000313" key="17">
    <source>
        <dbReference type="EMBL" id="RXW18318.1"/>
    </source>
</evidence>
<dbReference type="Proteomes" id="UP000290288">
    <property type="component" value="Unassembled WGS sequence"/>
</dbReference>
<dbReference type="InterPro" id="IPR051735">
    <property type="entry name" value="CFEM_domain"/>
</dbReference>
<dbReference type="EMBL" id="SDEE01000274">
    <property type="protein sequence ID" value="RXW18318.1"/>
    <property type="molecule type" value="Genomic_DNA"/>
</dbReference>
<dbReference type="GO" id="GO:0005576">
    <property type="term" value="C:extracellular region"/>
    <property type="evidence" value="ECO:0007669"/>
    <property type="project" value="UniProtKB-SubCell"/>
</dbReference>
<feature type="chain" id="PRO_5020945069" description="CFEM domain-containing protein" evidence="15">
    <location>
        <begin position="19"/>
        <end position="158"/>
    </location>
</feature>
<proteinExistence type="inferred from homology"/>
<evidence type="ECO:0000256" key="12">
    <source>
        <dbReference type="ARBA" id="ARBA00023180"/>
    </source>
</evidence>
<dbReference type="PANTHER" id="PTHR37928">
    <property type="entry name" value="CFEM DOMAIN PROTEIN (AFU_ORTHOLOGUE AFUA_6G14090)"/>
    <property type="match status" value="1"/>
</dbReference>
<comment type="similarity">
    <text evidence="3">Belongs to the RBT5 family.</text>
</comment>
<evidence type="ECO:0000256" key="13">
    <source>
        <dbReference type="ARBA" id="ARBA00023288"/>
    </source>
</evidence>
<dbReference type="AlphaFoldDB" id="A0A4V1Q3E6"/>
<keyword evidence="5" id="KW-0964">Secreted</keyword>
<sequence>MRFSAVVAFLGLAASVSASALLPRQLPDCALTCLSTADFGTCAQNDNACLCRSEAFVTSATTCITTDCQGDDLATALTLAQAMCAAEGVTLGTGTPTGTTSGGTTPPATTTGTNTAPTNTAPSTTTSGGAAQNTSGAMAHGLSSVAAIAAIALAAVSL</sequence>
<feature type="signal peptide" evidence="15">
    <location>
        <begin position="1"/>
        <end position="18"/>
    </location>
</feature>
<evidence type="ECO:0000256" key="10">
    <source>
        <dbReference type="ARBA" id="ARBA00023136"/>
    </source>
</evidence>
<keyword evidence="8 15" id="KW-0732">Signal</keyword>
<keyword evidence="7" id="KW-0479">Metal-binding</keyword>
<keyword evidence="13" id="KW-0449">Lipoprotein</keyword>
<evidence type="ECO:0000256" key="1">
    <source>
        <dbReference type="ARBA" id="ARBA00004609"/>
    </source>
</evidence>
<name>A0A4V1Q3E6_9AGAR</name>
<evidence type="ECO:0000256" key="6">
    <source>
        <dbReference type="ARBA" id="ARBA00022617"/>
    </source>
</evidence>
<organism evidence="17 18">
    <name type="scientific">Candolleomyces aberdarensis</name>
    <dbReference type="NCBI Taxonomy" id="2316362"/>
    <lineage>
        <taxon>Eukaryota</taxon>
        <taxon>Fungi</taxon>
        <taxon>Dikarya</taxon>
        <taxon>Basidiomycota</taxon>
        <taxon>Agaricomycotina</taxon>
        <taxon>Agaricomycetes</taxon>
        <taxon>Agaricomycetidae</taxon>
        <taxon>Agaricales</taxon>
        <taxon>Agaricineae</taxon>
        <taxon>Psathyrellaceae</taxon>
        <taxon>Candolleomyces</taxon>
    </lineage>
</organism>
<protein>
    <recommendedName>
        <fullName evidence="16">CFEM domain-containing protein</fullName>
    </recommendedName>
</protein>
<keyword evidence="11" id="KW-1015">Disulfide bond</keyword>
<dbReference type="STRING" id="2316362.A0A4V1Q3E6"/>
<reference evidence="17 18" key="1">
    <citation type="submission" date="2019-01" db="EMBL/GenBank/DDBJ databases">
        <title>Draft genome sequence of Psathyrella aberdarensis IHI B618.</title>
        <authorList>
            <person name="Buettner E."/>
            <person name="Kellner H."/>
        </authorList>
    </citation>
    <scope>NUCLEOTIDE SEQUENCE [LARGE SCALE GENOMIC DNA]</scope>
    <source>
        <strain evidence="17 18">IHI B618</strain>
    </source>
</reference>
<comment type="subcellular location">
    <subcellularLocation>
        <location evidence="1">Cell membrane</location>
        <topology evidence="1">Lipid-anchor</topology>
        <topology evidence="1">GPI-anchor</topology>
    </subcellularLocation>
    <subcellularLocation>
        <location evidence="2">Secreted</location>
    </subcellularLocation>
</comment>
<comment type="caution">
    <text evidence="17">The sequence shown here is derived from an EMBL/GenBank/DDBJ whole genome shotgun (WGS) entry which is preliminary data.</text>
</comment>
<feature type="region of interest" description="Disordered" evidence="14">
    <location>
        <begin position="95"/>
        <end position="132"/>
    </location>
</feature>
<evidence type="ECO:0000256" key="4">
    <source>
        <dbReference type="ARBA" id="ARBA00022475"/>
    </source>
</evidence>
<evidence type="ECO:0000256" key="8">
    <source>
        <dbReference type="ARBA" id="ARBA00022729"/>
    </source>
</evidence>
<keyword evidence="6" id="KW-0349">Heme</keyword>
<gene>
    <name evidence="17" type="ORF">EST38_g7532</name>
</gene>
<dbReference type="GO" id="GO:0046872">
    <property type="term" value="F:metal ion binding"/>
    <property type="evidence" value="ECO:0007669"/>
    <property type="project" value="UniProtKB-KW"/>
</dbReference>
<dbReference type="GO" id="GO:0005886">
    <property type="term" value="C:plasma membrane"/>
    <property type="evidence" value="ECO:0007669"/>
    <property type="project" value="UniProtKB-SubCell"/>
</dbReference>
<dbReference type="Pfam" id="PF05730">
    <property type="entry name" value="CFEM"/>
    <property type="match status" value="1"/>
</dbReference>
<dbReference type="InterPro" id="IPR008427">
    <property type="entry name" value="Extracellular_membr_CFEM_dom"/>
</dbReference>
<evidence type="ECO:0000259" key="16">
    <source>
        <dbReference type="PROSITE" id="PS52012"/>
    </source>
</evidence>
<dbReference type="OrthoDB" id="3065412at2759"/>
<keyword evidence="12" id="KW-0325">Glycoprotein</keyword>
<evidence type="ECO:0000256" key="5">
    <source>
        <dbReference type="ARBA" id="ARBA00022525"/>
    </source>
</evidence>
<keyword evidence="4" id="KW-1003">Cell membrane</keyword>
<evidence type="ECO:0000256" key="14">
    <source>
        <dbReference type="SAM" id="MobiDB-lite"/>
    </source>
</evidence>
<accession>A0A4V1Q3E6</accession>
<dbReference type="PANTHER" id="PTHR37928:SF2">
    <property type="entry name" value="GPI ANCHORED CFEM DOMAIN PROTEIN (AFU_ORTHOLOGUE AFUA_6G10580)"/>
    <property type="match status" value="1"/>
</dbReference>
<evidence type="ECO:0000256" key="9">
    <source>
        <dbReference type="ARBA" id="ARBA00023004"/>
    </source>
</evidence>
<dbReference type="PROSITE" id="PS52012">
    <property type="entry name" value="CFEM"/>
    <property type="match status" value="1"/>
</dbReference>
<evidence type="ECO:0000256" key="15">
    <source>
        <dbReference type="SAM" id="SignalP"/>
    </source>
</evidence>
<evidence type="ECO:0000256" key="3">
    <source>
        <dbReference type="ARBA" id="ARBA00010031"/>
    </source>
</evidence>
<feature type="domain" description="CFEM" evidence="16">
    <location>
        <begin position="1"/>
        <end position="111"/>
    </location>
</feature>
<keyword evidence="10" id="KW-0472">Membrane</keyword>
<dbReference type="SMART" id="SM00747">
    <property type="entry name" value="CFEM"/>
    <property type="match status" value="1"/>
</dbReference>
<evidence type="ECO:0000313" key="18">
    <source>
        <dbReference type="Proteomes" id="UP000290288"/>
    </source>
</evidence>
<evidence type="ECO:0000256" key="2">
    <source>
        <dbReference type="ARBA" id="ARBA00004613"/>
    </source>
</evidence>
<keyword evidence="9" id="KW-0408">Iron</keyword>
<keyword evidence="18" id="KW-1185">Reference proteome</keyword>
<evidence type="ECO:0000256" key="7">
    <source>
        <dbReference type="ARBA" id="ARBA00022723"/>
    </source>
</evidence>
<evidence type="ECO:0000256" key="11">
    <source>
        <dbReference type="ARBA" id="ARBA00023157"/>
    </source>
</evidence>
<feature type="compositionally biased region" description="Low complexity" evidence="14">
    <location>
        <begin position="95"/>
        <end position="131"/>
    </location>
</feature>